<dbReference type="EMBL" id="BK014826">
    <property type="protein sequence ID" value="DAD77488.1"/>
    <property type="molecule type" value="Genomic_DNA"/>
</dbReference>
<feature type="compositionally biased region" description="Basic and acidic residues" evidence="1">
    <location>
        <begin position="114"/>
        <end position="123"/>
    </location>
</feature>
<sequence>MNGVGASVNFVNSYEAAQSMFRNTVGYTDQLWKTSLQGGYLNDYVARLGILSSDPQLQKNLKDLDFDIQDDEYKQLALYTETEKTLKENKVKQQVLDKDSEGKPIYARDNNGNVKRDKDGNPEYSYHTEEISEYEYNRNLLKQNAERIKYEQNLKELQALKDSKHWLEKTVATVGGTAQELALGAVEGFVQFFGDIYNIVEGVINGSIANFEGRDGAAEFEKAFQQREIDMQSIPGYNEWRQDISQWLADSTYLREVDGRATYYGNLISGIGVSFGRMIPSMITGNIAGALGASTNMASWISTGTMYTAVAASNMYELCSDDTLSSTTAEKLLNASLRSLTEMLIEKGLAKALGATGLDALTQGFTQNVGTKTGAGAALARFAKDAMQEGLEEFLQEYSNYFIDRLFALNNEGYLHTSDWNFEVASTAFLSGALMSLGGSFINVLKTKRVGKGEVARDRQGNIKYDKEGRVVEAKFGKLASYEFNINLQGILESMADLVDTSDKSERAKIMEGAYGMLRTLSTYYSKMDADLYNKATALLNRINSGEADAITDVKKAKTEMDRMLSTLRIEQITNIAEELVKDNNLRGNTEIYTRNDMDNGTGDTETLNAIQQIFAKDAKVEKVVVAEHGTGAAASDDGTTIIVPKRFANNPDQIFKYIVETKLKRSILKEKRFTQVLNKLSSLYEVRYGQSGDQTQVLFALLTNADFRMDALCTNTSDVLNFVSNLGSILTKLGDPQVAGLAKQYNEAFQGTLVQYYSNTIYKDFEKLSDEALSAKNKDIIRRNQYPYDYKTEINKGLAKSKNREAIINSLTIKINAMTGLSADEKATLIANIKSDSIQANQQAFRVIENYWYNTYNSEYNNHKYFEYAGQPQSMANSFFHHYGIDIPKILTTNRTFARYNQLFREYTQGRYEFKLTGDDNRPVTIVESQEREAYTFRGKETWGVRDMNSVNSYAYTVGSDNVLDKVVEGNADTKNFLTINDVIYDTSLLKENIRKDVEGKTPEQVAAYLTSLYLKESNGTKTIVQDSKGNYIVGDVSTMQDMQTSQADAKLKKIAQDIDAGKDVKVKASSLFKTGNKDIDNATIVVKKGTGAADAGYDADTNTITLYIDDATIQQWLKVDSIYRVSHDGVSTDEAAKLSVENKIDVFAENIKYLIWHEFRHAIQNANSLAAGMTADFLSYFPKKQQDKIVADLKQHAPEFFVNAKNDVQMANDLLYYSAGGEMQNADIEGALENKFIPFVTEARNGFTVRTPWGSIYKIDANGNATVSTVTEIDRKVVKNVKKIEQQARIVLDSLQSEEYRKAIESDEVVDNIQLSDADYQTLYKMYNWTDATLGSPDIENENIRKTTYSYLMDPSYRMLSLKNLYLTIFENEGMTFEQFLNTEFPYMRTQNSNKVYDNKSFISATLSGEIDFDQLNNSNYVFVGKIKPKDIIGAGNVYEYEILIKPSDLKKADVYRVDTGKITRDTINNHLQNSDIENVVTKEITDIVNSRKNNLAQIPDVAKLKGEYFFYNGEYVPIGLMSILTTENVKISGTEYSPTDYNRRIAYNKSGFIKVDINNNTAKFTIYGDSADIVSNLKNTIDKLSNNGYNIDKNIDVVYGGEESPIQSSTTIKYTPAISQDTIEKAYLAVSTKSLYEYAENLNSMYSAAEEYSRIARRMRFEQLSKKADKIVIDGKEYTYKQLEAEKKLTKSEYAKKMQAKRRVKLKEIAPNEIVRANTISYKFAQGTNLEKYIDQKTHKHPYMDYRLQNLIVATTGIESKLDRDFMNLVDSKAFAKEGVWLLLDYVRKQEYINDATFKLINDNFFHNDNIKNVSQLRALVNNAGMAYALRGVLKYAASRDKYGTINVDEIFNRKMSIEEMQDYVNKMKDFAPDLHKMYEKTFNNYNRFAIPTEKGEIKQTKSTQAEHVNEGYLRLSLLENYDGSLFSYGSAAVWPNILAYDKNLKRAGVRKETSMDTNIKDTKGDNLTLGDTFASQYTTEDMAFTNLSFEDILLDLIDYQMRLNIKKGKLNPETMTSRDIEKETERLRDMLSGDPDRATARWKELVAKGKIDYDYDFTRDTGPIVTETDRSHTQRRIYNMATRIIINKMDVKSAKYRRFYEAYSDLGFTKDGHWKMPVNQDGTRYTTEQTTQLFEDIKAARDALRMGEFDTRQTKTDKERIAKLKQRIVKQEEIIRKLKSVKQTVVIEGAKITLTADKEMPDIVRQIVDTTFSSLSKTDVQNISSADSKHVKKSYSEFINNNPQLATIDSNTATEVINYLTTALPQFNSFEADTKWKMSVLYTYAYINSLVKTGALNIDYELVKAMQTQYEQIASGGGQILNAVQTTLSSMNPYSIALESALKRTGVDLDRTDLEQITTAMNIYIDASTADKEQALVRVQELTDAAYAKALQRAKDSKASRSVINKLIKFRTMAMLSSPGTWLRNITTNILVEKTSGTVSAIGNATWGALNKVADKLGGIINKRKLAKMEKPTNEFVGDRENAKQTIRDVTGQGYNIVSNENELAAAKEMQADLLKEYDYLESRISKTPNPNRETVVRRDNILNASQMLDADIKFYLAAKEYSEAHTKVPLRRTLEGQYEIVDTLKGSKYKLKENKDGTYYIEGVVVNKEVTDFILNDIFNNGLFDQIKDGISKYDTFDTSSSIAGNVTAMIIKGISSKLFYNNQFNTKSLNWLAKSLYKVLSDEKWVNRAFVKYLAATLTEDKVDLSKGVTKEVMGYIADAFVLASADYMHKSSFIGDVELKFRERFGEKAYAMWKFIFPFANASWNWFAEGLRWTPFGLAKSIYDFARFESTVETYDRNYRMGKGVNSRFAAYLTKRNIGKGIVGSIGFVVGIIATALGVCGVEEDKKDKKTKIRIGDVYIDFSDVFGTTGIGMGLILGDAFANKERFFDAMVDTLDYMFDDSIFSDVYDMVQYKQSFAEVLLDPYKANNILASFIPNLLKTITSSLYIHEVKYDSGFIGTLERIGVSVLPGLAYGMPKQYDAFTGELQYKYTPDFWGVMSNIVNRMSSLKVYPRNISALEKEVLSLGLSKGNLTGKYADIGNLSPSQVSKLNEMYGQLNNKYLLQFMQNKIKYLVEDKNGNRVELYYRQMTKEQRKSVVNRIMTNNAKMAKVYVWTSEGHKYYTNESFRNELVKNGIRAGVYLKSGKTEGFKD</sequence>
<feature type="transmembrane region" description="Helical" evidence="2">
    <location>
        <begin position="2829"/>
        <end position="2849"/>
    </location>
</feature>
<feature type="region of interest" description="Disordered" evidence="1">
    <location>
        <begin position="96"/>
        <end position="123"/>
    </location>
</feature>
<proteinExistence type="predicted"/>
<protein>
    <submittedName>
        <fullName evidence="3">Uncharacterized protein</fullName>
    </submittedName>
</protein>
<keyword evidence="2" id="KW-0472">Membrane</keyword>
<reference evidence="3" key="1">
    <citation type="journal article" date="2021" name="Proc. Natl. Acad. Sci. U.S.A.">
        <title>A Catalog of Tens of Thousands of Viruses from Human Metagenomes Reveals Hidden Associations with Chronic Diseases.</title>
        <authorList>
            <person name="Tisza M.J."/>
            <person name="Buck C.B."/>
        </authorList>
    </citation>
    <scope>NUCLEOTIDE SEQUENCE</scope>
    <source>
        <strain evidence="3">CtaNW81</strain>
    </source>
</reference>
<accession>A0A8S5M5R6</accession>
<keyword evidence="2" id="KW-1133">Transmembrane helix</keyword>
<name>A0A8S5M5R6_9CAUD</name>
<keyword evidence="2" id="KW-0812">Transmembrane</keyword>
<evidence type="ECO:0000256" key="1">
    <source>
        <dbReference type="SAM" id="MobiDB-lite"/>
    </source>
</evidence>
<evidence type="ECO:0000313" key="3">
    <source>
        <dbReference type="EMBL" id="DAD77488.1"/>
    </source>
</evidence>
<evidence type="ECO:0000256" key="2">
    <source>
        <dbReference type="SAM" id="Phobius"/>
    </source>
</evidence>
<organism evidence="3">
    <name type="scientific">Podoviridae sp. ctaNW81</name>
    <dbReference type="NCBI Taxonomy" id="2826562"/>
    <lineage>
        <taxon>Viruses</taxon>
        <taxon>Duplodnaviria</taxon>
        <taxon>Heunggongvirae</taxon>
        <taxon>Uroviricota</taxon>
        <taxon>Caudoviricetes</taxon>
    </lineage>
</organism>